<organism evidence="4 5">
    <name type="scientific">Cryobacterium serini</name>
    <dbReference type="NCBI Taxonomy" id="1259201"/>
    <lineage>
        <taxon>Bacteria</taxon>
        <taxon>Bacillati</taxon>
        <taxon>Actinomycetota</taxon>
        <taxon>Actinomycetes</taxon>
        <taxon>Micrococcales</taxon>
        <taxon>Microbacteriaceae</taxon>
        <taxon>Cryobacterium</taxon>
    </lineage>
</organism>
<dbReference type="SUPFAM" id="SSF52833">
    <property type="entry name" value="Thioredoxin-like"/>
    <property type="match status" value="1"/>
</dbReference>
<dbReference type="GO" id="GO:0005737">
    <property type="term" value="C:cytoplasm"/>
    <property type="evidence" value="ECO:0007669"/>
    <property type="project" value="TreeGrafter"/>
</dbReference>
<protein>
    <submittedName>
        <fullName evidence="4">Tetratricopeptide repeat protein</fullName>
    </submittedName>
</protein>
<dbReference type="Pfam" id="PF14561">
    <property type="entry name" value="TPR_20"/>
    <property type="match status" value="1"/>
</dbReference>
<dbReference type="Gene3D" id="3.40.30.10">
    <property type="entry name" value="Glutaredoxin"/>
    <property type="match status" value="1"/>
</dbReference>
<comment type="caution">
    <text evidence="4">The sequence shown here is derived from an EMBL/GenBank/DDBJ whole genome shotgun (WGS) entry which is preliminary data.</text>
</comment>
<proteinExistence type="inferred from homology"/>
<evidence type="ECO:0000313" key="5">
    <source>
        <dbReference type="Proteomes" id="UP000297626"/>
    </source>
</evidence>
<dbReference type="Gene3D" id="1.25.40.10">
    <property type="entry name" value="Tetratricopeptide repeat domain"/>
    <property type="match status" value="1"/>
</dbReference>
<sequence length="324" mass="33622">MTNMPPLGSNLRGAVDLSSLVNRAPAGTTPAASSGAPVAGGAAVPSGALTLPSLVLDGTDANFGELLELSSRVPVIVGLWASWSEPSTQLLVVLEKIVLGFAGKFVLARVDIEANPQLAQAFQAQSVPTVAAVITGQPVQLFNGPLGEEQITEVLGRVLELAAQQGVTGTAEAADADVEPVAAAPEPLPPHHLEAYTAIEAGDYATAQSEYRTALAQNPNDTMAVAGLAQVSLLARLQGKTIDQIRNGAASAPDDLDAQLLVADLDLSGGHIEDAFDRLLGLFPAQPAAGRNTIRERLLELFEVVGQDDPRVPPTRSRLTALLY</sequence>
<evidence type="ECO:0000256" key="1">
    <source>
        <dbReference type="ARBA" id="ARBA00008987"/>
    </source>
</evidence>
<evidence type="ECO:0000259" key="3">
    <source>
        <dbReference type="PROSITE" id="PS51352"/>
    </source>
</evidence>
<dbReference type="GO" id="GO:0006950">
    <property type="term" value="P:response to stress"/>
    <property type="evidence" value="ECO:0007669"/>
    <property type="project" value="UniProtKB-ARBA"/>
</dbReference>
<evidence type="ECO:0000313" key="4">
    <source>
        <dbReference type="EMBL" id="TFD88880.1"/>
    </source>
</evidence>
<dbReference type="PANTHER" id="PTHR45663">
    <property type="entry name" value="GEO12009P1"/>
    <property type="match status" value="1"/>
</dbReference>
<dbReference type="PROSITE" id="PS51352">
    <property type="entry name" value="THIOREDOXIN_2"/>
    <property type="match status" value="1"/>
</dbReference>
<accession>A0A4R9BQQ8</accession>
<dbReference type="AlphaFoldDB" id="A0A4R9BQQ8"/>
<name>A0A4R9BQQ8_9MICO</name>
<keyword evidence="2" id="KW-0676">Redox-active center</keyword>
<dbReference type="CDD" id="cd02956">
    <property type="entry name" value="ybbN"/>
    <property type="match status" value="1"/>
</dbReference>
<dbReference type="InterPro" id="IPR036249">
    <property type="entry name" value="Thioredoxin-like_sf"/>
</dbReference>
<feature type="domain" description="Thioredoxin" evidence="3">
    <location>
        <begin position="38"/>
        <end position="160"/>
    </location>
</feature>
<dbReference type="Proteomes" id="UP000297626">
    <property type="component" value="Unassembled WGS sequence"/>
</dbReference>
<dbReference type="InterPro" id="IPR011990">
    <property type="entry name" value="TPR-like_helical_dom_sf"/>
</dbReference>
<dbReference type="EMBL" id="SOHN01000009">
    <property type="protein sequence ID" value="TFD88880.1"/>
    <property type="molecule type" value="Genomic_DNA"/>
</dbReference>
<dbReference type="PANTHER" id="PTHR45663:SF11">
    <property type="entry name" value="GEO12009P1"/>
    <property type="match status" value="1"/>
</dbReference>
<dbReference type="Pfam" id="PF00085">
    <property type="entry name" value="Thioredoxin"/>
    <property type="match status" value="1"/>
</dbReference>
<gene>
    <name evidence="4" type="ORF">E3T51_05950</name>
</gene>
<dbReference type="RefSeq" id="WP_134528768.1">
    <property type="nucleotide sequence ID" value="NZ_SOHN01000009.1"/>
</dbReference>
<dbReference type="GO" id="GO:0015035">
    <property type="term" value="F:protein-disulfide reductase activity"/>
    <property type="evidence" value="ECO:0007669"/>
    <property type="project" value="TreeGrafter"/>
</dbReference>
<reference evidence="4 5" key="1">
    <citation type="submission" date="2019-03" db="EMBL/GenBank/DDBJ databases">
        <title>Genomics of glacier-inhabiting Cryobacterium strains.</title>
        <authorList>
            <person name="Liu Q."/>
            <person name="Xin Y.-H."/>
        </authorList>
    </citation>
    <scope>NUCLEOTIDE SEQUENCE [LARGE SCALE GENOMIC DNA]</scope>
    <source>
        <strain evidence="4 5">Sr54</strain>
    </source>
</reference>
<comment type="similarity">
    <text evidence="1">Belongs to the thioredoxin family.</text>
</comment>
<keyword evidence="5" id="KW-1185">Reference proteome</keyword>
<evidence type="ECO:0000256" key="2">
    <source>
        <dbReference type="ARBA" id="ARBA00023284"/>
    </source>
</evidence>
<dbReference type="InterPro" id="IPR013766">
    <property type="entry name" value="Thioredoxin_domain"/>
</dbReference>
<dbReference type="SUPFAM" id="SSF48452">
    <property type="entry name" value="TPR-like"/>
    <property type="match status" value="1"/>
</dbReference>